<dbReference type="InterPro" id="IPR013005">
    <property type="entry name" value="Ribosomal_uL4-like"/>
</dbReference>
<evidence type="ECO:0000256" key="2">
    <source>
        <dbReference type="ARBA" id="ARBA00022980"/>
    </source>
</evidence>
<dbReference type="SUPFAM" id="SSF52166">
    <property type="entry name" value="Ribosomal protein L4"/>
    <property type="match status" value="1"/>
</dbReference>
<evidence type="ECO:0000313" key="6">
    <source>
        <dbReference type="EMBL" id="CAK9441967.1"/>
    </source>
</evidence>
<evidence type="ECO:0000256" key="1">
    <source>
        <dbReference type="ARBA" id="ARBA00010528"/>
    </source>
</evidence>
<keyword evidence="3" id="KW-0687">Ribonucleoprotein</keyword>
<dbReference type="InterPro" id="IPR002136">
    <property type="entry name" value="Ribosomal_uL4"/>
</dbReference>
<evidence type="ECO:0000256" key="3">
    <source>
        <dbReference type="ARBA" id="ARBA00023274"/>
    </source>
</evidence>
<dbReference type="InterPro" id="IPR023574">
    <property type="entry name" value="Ribosomal_uL4_dom_sf"/>
</dbReference>
<evidence type="ECO:0000313" key="7">
    <source>
        <dbReference type="Proteomes" id="UP001497383"/>
    </source>
</evidence>
<dbReference type="Pfam" id="PF00573">
    <property type="entry name" value="Ribosomal_L4"/>
    <property type="match status" value="1"/>
</dbReference>
<name>A0ABP0ZTU7_9ASCO</name>
<keyword evidence="7" id="KW-1185">Reference proteome</keyword>
<sequence>MRRSRSNDSRQNKKASSCPAMKTMLNSIRRLATQAPTKSQPILNIATPPKYTLAQLRTFPSLAPKSFIPLPQQFFNTEIPTRRDLLWSAVVYEADAARVGSNFVTLKSDKPYSGRKLRPQKGSGRARLGSGNSPHLYNEVKAHAIKGPHDWSTDLPFKVYSKAVQTALTVQYKRGNLVVVENECDFKQRNLEVSQSFVSTHGLTRLNMLFVTDAPREKLSLSMRHFFVNPEKLKSVKRRDRAKVLNKCKGKVVLKEDLQVRDILKANRVFVELPALQWLISMYGSK</sequence>
<reference evidence="6 7" key="1">
    <citation type="submission" date="2024-03" db="EMBL/GenBank/DDBJ databases">
        <authorList>
            <person name="Brejova B."/>
        </authorList>
    </citation>
    <scope>NUCLEOTIDE SEQUENCE [LARGE SCALE GENOMIC DNA]</scope>
    <source>
        <strain evidence="6 7">CBS 14171</strain>
    </source>
</reference>
<feature type="region of interest" description="Disordered" evidence="5">
    <location>
        <begin position="110"/>
        <end position="133"/>
    </location>
</feature>
<protein>
    <recommendedName>
        <fullName evidence="4">Large ribosomal subunit protein uL4m</fullName>
    </recommendedName>
</protein>
<keyword evidence="2" id="KW-0689">Ribosomal protein</keyword>
<proteinExistence type="inferred from homology"/>
<organism evidence="6 7">
    <name type="scientific">Lodderomyces beijingensis</name>
    <dbReference type="NCBI Taxonomy" id="1775926"/>
    <lineage>
        <taxon>Eukaryota</taxon>
        <taxon>Fungi</taxon>
        <taxon>Dikarya</taxon>
        <taxon>Ascomycota</taxon>
        <taxon>Saccharomycotina</taxon>
        <taxon>Pichiomycetes</taxon>
        <taxon>Debaryomycetaceae</taxon>
        <taxon>Candida/Lodderomyces clade</taxon>
        <taxon>Lodderomyces</taxon>
    </lineage>
</organism>
<comment type="similarity">
    <text evidence="1">Belongs to the universal ribosomal protein uL4 family.</text>
</comment>
<dbReference type="PANTHER" id="PTHR10746">
    <property type="entry name" value="50S RIBOSOMAL PROTEIN L4"/>
    <property type="match status" value="1"/>
</dbReference>
<evidence type="ECO:0000256" key="4">
    <source>
        <dbReference type="ARBA" id="ARBA00040565"/>
    </source>
</evidence>
<dbReference type="Proteomes" id="UP001497383">
    <property type="component" value="Chromosome 8"/>
</dbReference>
<dbReference type="PANTHER" id="PTHR10746:SF6">
    <property type="entry name" value="LARGE RIBOSOMAL SUBUNIT PROTEIN UL4M"/>
    <property type="match status" value="1"/>
</dbReference>
<dbReference type="Gene3D" id="3.40.1370.10">
    <property type="match status" value="1"/>
</dbReference>
<evidence type="ECO:0000256" key="5">
    <source>
        <dbReference type="SAM" id="MobiDB-lite"/>
    </source>
</evidence>
<dbReference type="GeneID" id="92210983"/>
<accession>A0ABP0ZTU7</accession>
<dbReference type="RefSeq" id="XP_066832725.1">
    <property type="nucleotide sequence ID" value="XM_066976157.1"/>
</dbReference>
<dbReference type="EMBL" id="OZ022412">
    <property type="protein sequence ID" value="CAK9441967.1"/>
    <property type="molecule type" value="Genomic_DNA"/>
</dbReference>
<gene>
    <name evidence="6" type="ORF">LODBEIA_P57870</name>
</gene>